<dbReference type="SUPFAM" id="SSF52833">
    <property type="entry name" value="Thioredoxin-like"/>
    <property type="match status" value="1"/>
</dbReference>
<evidence type="ECO:0000313" key="3">
    <source>
        <dbReference type="EMBL" id="CAI2382847.1"/>
    </source>
</evidence>
<feature type="chain" id="PRO_5042262395" description="Thioredoxin domain-containing protein" evidence="1">
    <location>
        <begin position="18"/>
        <end position="158"/>
    </location>
</feature>
<feature type="signal peptide" evidence="1">
    <location>
        <begin position="1"/>
        <end position="17"/>
    </location>
</feature>
<dbReference type="EMBL" id="CAMPGE010025050">
    <property type="protein sequence ID" value="CAI2382847.1"/>
    <property type="molecule type" value="Genomic_DNA"/>
</dbReference>
<organism evidence="3 4">
    <name type="scientific">Euplotes crassus</name>
    <dbReference type="NCBI Taxonomy" id="5936"/>
    <lineage>
        <taxon>Eukaryota</taxon>
        <taxon>Sar</taxon>
        <taxon>Alveolata</taxon>
        <taxon>Ciliophora</taxon>
        <taxon>Intramacronucleata</taxon>
        <taxon>Spirotrichea</taxon>
        <taxon>Hypotrichia</taxon>
        <taxon>Euplotida</taxon>
        <taxon>Euplotidae</taxon>
        <taxon>Moneuplotes</taxon>
    </lineage>
</organism>
<gene>
    <name evidence="3" type="ORF">ECRASSUSDP1_LOCUS24335</name>
</gene>
<keyword evidence="4" id="KW-1185">Reference proteome</keyword>
<sequence>MKFIGLLLIIFTATCLAEVIELEDADFFKGRVLDNYGNVQGKWFIKFYVPWCPHCQHLAPEWAKMAHSVNDEVNVGGVDCTKHDDLCMFYEVYAYPTIYYIDDSLGMVKYEGRRAEKDLTKYIQDQEYNNEDATNAKDIQKFKQMSDFDKLRGIFGLG</sequence>
<evidence type="ECO:0000259" key="2">
    <source>
        <dbReference type="PROSITE" id="PS51352"/>
    </source>
</evidence>
<dbReference type="GO" id="GO:0015035">
    <property type="term" value="F:protein-disulfide reductase activity"/>
    <property type="evidence" value="ECO:0007669"/>
    <property type="project" value="TreeGrafter"/>
</dbReference>
<dbReference type="InterPro" id="IPR017937">
    <property type="entry name" value="Thioredoxin_CS"/>
</dbReference>
<dbReference type="PROSITE" id="PS00194">
    <property type="entry name" value="THIOREDOXIN_1"/>
    <property type="match status" value="1"/>
</dbReference>
<protein>
    <recommendedName>
        <fullName evidence="2">Thioredoxin domain-containing protein</fullName>
    </recommendedName>
</protein>
<keyword evidence="1" id="KW-0732">Signal</keyword>
<dbReference type="CDD" id="cd02961">
    <property type="entry name" value="PDI_a_family"/>
    <property type="match status" value="1"/>
</dbReference>
<comment type="caution">
    <text evidence="3">The sequence shown here is derived from an EMBL/GenBank/DDBJ whole genome shotgun (WGS) entry which is preliminary data.</text>
</comment>
<dbReference type="PROSITE" id="PS51352">
    <property type="entry name" value="THIOREDOXIN_2"/>
    <property type="match status" value="1"/>
</dbReference>
<name>A0AAD1Y4N8_EUPCR</name>
<accession>A0AAD1Y4N8</accession>
<reference evidence="3" key="1">
    <citation type="submission" date="2023-07" db="EMBL/GenBank/DDBJ databases">
        <authorList>
            <consortium name="AG Swart"/>
            <person name="Singh M."/>
            <person name="Singh A."/>
            <person name="Seah K."/>
            <person name="Emmerich C."/>
        </authorList>
    </citation>
    <scope>NUCLEOTIDE SEQUENCE</scope>
    <source>
        <strain evidence="3">DP1</strain>
    </source>
</reference>
<feature type="domain" description="Thioredoxin" evidence="2">
    <location>
        <begin position="11"/>
        <end position="128"/>
    </location>
</feature>
<dbReference type="AlphaFoldDB" id="A0AAD1Y4N8"/>
<dbReference type="InterPro" id="IPR036249">
    <property type="entry name" value="Thioredoxin-like_sf"/>
</dbReference>
<dbReference type="GO" id="GO:0034976">
    <property type="term" value="P:response to endoplasmic reticulum stress"/>
    <property type="evidence" value="ECO:0007669"/>
    <property type="project" value="TreeGrafter"/>
</dbReference>
<dbReference type="Proteomes" id="UP001295684">
    <property type="component" value="Unassembled WGS sequence"/>
</dbReference>
<proteinExistence type="predicted"/>
<dbReference type="PANTHER" id="PTHR45815:SF3">
    <property type="entry name" value="PROTEIN DISULFIDE-ISOMERASE A6"/>
    <property type="match status" value="1"/>
</dbReference>
<dbReference type="Pfam" id="PF00085">
    <property type="entry name" value="Thioredoxin"/>
    <property type="match status" value="1"/>
</dbReference>
<evidence type="ECO:0000313" key="4">
    <source>
        <dbReference type="Proteomes" id="UP001295684"/>
    </source>
</evidence>
<dbReference type="PANTHER" id="PTHR45815">
    <property type="entry name" value="PROTEIN DISULFIDE-ISOMERASE A6"/>
    <property type="match status" value="1"/>
</dbReference>
<dbReference type="Gene3D" id="3.40.30.10">
    <property type="entry name" value="Glutaredoxin"/>
    <property type="match status" value="1"/>
</dbReference>
<dbReference type="GO" id="GO:0005788">
    <property type="term" value="C:endoplasmic reticulum lumen"/>
    <property type="evidence" value="ECO:0007669"/>
    <property type="project" value="TreeGrafter"/>
</dbReference>
<dbReference type="InterPro" id="IPR013766">
    <property type="entry name" value="Thioredoxin_domain"/>
</dbReference>
<evidence type="ECO:0000256" key="1">
    <source>
        <dbReference type="SAM" id="SignalP"/>
    </source>
</evidence>